<keyword evidence="1" id="KW-0175">Coiled coil</keyword>
<proteinExistence type="predicted"/>
<dbReference type="CTD" id="20314727"/>
<sequence>MGLSGFVSSFYLRLQARRLNWLEREFADQKVRGSNPTSASRLPLSTLGQPGITSFVLPSHGMAAEKVKTIGQIWSAMGIEGTRLQARKETLSTHLYSMLDAMFDEEIVAQQTIVNSIKELKVKISELESELGFTHSTLAEPLNLIQTEKALFDRFKLLEEKASSITETFNSLRNEEEALAARLDEPTAVILFRHVPNQGQLRTLKDNLDFLTQEKRSRLLRLSELRQEILNIHGAVDIGDLATRSLFIRLKSEDALETLPLSKAFLSEVDTLQCACEQLLSAVRSECDQLCVEIEKLALRLNLDHADFLDLDQPTSSSFLTQIWSAMGIEGTRLQARKETLSTHLYSMLDAMFDEEIVAQQTIVNSIKELKVKISELESELGFTHSTLAEPLNLIQTEKALFDRFKLLEEKASSITETFNSLRNEEEALAARLDEPTAVILFRHVPNQGQLRTLKDNLDFLTQEKRSRLLRLSELRQEILNIHGAVDIGDLATRSLFIRLKSEDALETLPLSKAFLSEVDTLQCACEQLLSAVRSECDQLCVEIEKLALRLNLDHADFLDLDQPTSSSFLTQLREERDRLTELRRKNLSVFIHNCRTELQELWDACRLSENDRVAAMSRDSEDCSESVLERLEADIVYWKIFYADHKDVFESLDAWQTSFSQFRDTELKKKDPIILKNRGGILLQVEKQYKQLQREVKRLETLLQKLAADPLHSNLMIHGMKILDFMEASRCQQLEDKENDISQRRPAQLKITLLDMQLLNTPPEIQGEILEVVERFTYLGSCISSDCSVTDGVNAQICKAPVALANLRHLCHQRGISLNLKGRTYQGGMKEITKRLGAVGAIRLSGWGPRDPHYAWLETLQDMAANRCRWRSCCQFLPRLPE</sequence>
<dbReference type="PANTHER" id="PTHR19321:SF41">
    <property type="entry name" value="FASCETTO-RELATED"/>
    <property type="match status" value="1"/>
</dbReference>
<dbReference type="Proteomes" id="UP000054324">
    <property type="component" value="Unassembled WGS sequence"/>
</dbReference>
<evidence type="ECO:0000256" key="1">
    <source>
        <dbReference type="SAM" id="Coils"/>
    </source>
</evidence>
<gene>
    <name evidence="2" type="ORF">T265_00539</name>
</gene>
<evidence type="ECO:0000313" key="2">
    <source>
        <dbReference type="EMBL" id="KER33650.1"/>
    </source>
</evidence>
<dbReference type="InterPro" id="IPR007145">
    <property type="entry name" value="MAP65_Ase1_PRC1"/>
</dbReference>
<dbReference type="Pfam" id="PF03999">
    <property type="entry name" value="MAP65_ASE1"/>
    <property type="match status" value="2"/>
</dbReference>
<dbReference type="RefSeq" id="XP_009162607.1">
    <property type="nucleotide sequence ID" value="XM_009164343.1"/>
</dbReference>
<evidence type="ECO:0000313" key="3">
    <source>
        <dbReference type="Proteomes" id="UP000054324"/>
    </source>
</evidence>
<protein>
    <submittedName>
        <fullName evidence="2">Uncharacterized protein</fullName>
    </submittedName>
</protein>
<dbReference type="EMBL" id="KL596623">
    <property type="protein sequence ID" value="KER33650.1"/>
    <property type="molecule type" value="Genomic_DNA"/>
</dbReference>
<accession>A0A075ACM2</accession>
<dbReference type="GO" id="GO:0051256">
    <property type="term" value="P:mitotic spindle midzone assembly"/>
    <property type="evidence" value="ECO:0007669"/>
    <property type="project" value="TreeGrafter"/>
</dbReference>
<dbReference type="STRING" id="6198.A0A075ACM2"/>
<name>A0A075ACM2_OPIVI</name>
<dbReference type="GO" id="GO:1990023">
    <property type="term" value="C:mitotic spindle midzone"/>
    <property type="evidence" value="ECO:0007669"/>
    <property type="project" value="TreeGrafter"/>
</dbReference>
<dbReference type="OrthoDB" id="642895at2759"/>
<dbReference type="KEGG" id="ovi:T265_00539"/>
<reference evidence="2 3" key="1">
    <citation type="submission" date="2013-11" db="EMBL/GenBank/DDBJ databases">
        <title>Opisthorchis viverrini - life in the bile duct.</title>
        <authorList>
            <person name="Young N.D."/>
            <person name="Nagarajan N."/>
            <person name="Lin S.J."/>
            <person name="Korhonen P.K."/>
            <person name="Jex A.R."/>
            <person name="Hall R.S."/>
            <person name="Safavi-Hemami H."/>
            <person name="Kaewkong W."/>
            <person name="Bertrand D."/>
            <person name="Gao S."/>
            <person name="Seet Q."/>
            <person name="Wongkham S."/>
            <person name="Teh B.T."/>
            <person name="Wongkham C."/>
            <person name="Intapan P.M."/>
            <person name="Maleewong W."/>
            <person name="Yang X."/>
            <person name="Hu M."/>
            <person name="Wang Z."/>
            <person name="Hofmann A."/>
            <person name="Sternberg P.W."/>
            <person name="Tan P."/>
            <person name="Wang J."/>
            <person name="Gasser R.B."/>
        </authorList>
    </citation>
    <scope>NUCLEOTIDE SEQUENCE [LARGE SCALE GENOMIC DNA]</scope>
</reference>
<keyword evidence="3" id="KW-1185">Reference proteome</keyword>
<dbReference type="GO" id="GO:0008017">
    <property type="term" value="F:microtubule binding"/>
    <property type="evidence" value="ECO:0007669"/>
    <property type="project" value="InterPro"/>
</dbReference>
<organism evidence="2 3">
    <name type="scientific">Opisthorchis viverrini</name>
    <name type="common">Southeast Asian liver fluke</name>
    <dbReference type="NCBI Taxonomy" id="6198"/>
    <lineage>
        <taxon>Eukaryota</taxon>
        <taxon>Metazoa</taxon>
        <taxon>Spiralia</taxon>
        <taxon>Lophotrochozoa</taxon>
        <taxon>Platyhelminthes</taxon>
        <taxon>Trematoda</taxon>
        <taxon>Digenea</taxon>
        <taxon>Opisthorchiida</taxon>
        <taxon>Opisthorchiata</taxon>
        <taxon>Opisthorchiidae</taxon>
        <taxon>Opisthorchis</taxon>
    </lineage>
</organism>
<dbReference type="PANTHER" id="PTHR19321">
    <property type="entry name" value="PROTEIN REGULATOR OF CYTOKINESIS 1 PRC1-RELATED"/>
    <property type="match status" value="1"/>
</dbReference>
<dbReference type="GeneID" id="20314727"/>
<feature type="coiled-coil region" evidence="1">
    <location>
        <begin position="683"/>
        <end position="710"/>
    </location>
</feature>
<dbReference type="AlphaFoldDB" id="A0A075ACM2"/>
<dbReference type="GO" id="GO:0005737">
    <property type="term" value="C:cytoplasm"/>
    <property type="evidence" value="ECO:0007669"/>
    <property type="project" value="TreeGrafter"/>
</dbReference>
<dbReference type="Gene3D" id="1.20.58.1520">
    <property type="match status" value="1"/>
</dbReference>